<accession>A0A2P5BZG2</accession>
<proteinExistence type="predicted"/>
<keyword evidence="2" id="KW-1185">Reference proteome</keyword>
<name>A0A2P5BZG2_TREOI</name>
<sequence length="315" mass="35264">MSGSGSSPSGRGSLREIFSLEGAAAILMDHDKEKAVRFLRVGDFVINLIMQTILLKSPPSCTILMCVCVLGELQWPLARDAPVFRVGLRTFVFAMPGLLYGLQFHASCSTDVMDTLERVFLKFGYYKDLNESGAGYNLQDNEPQFWQRMRPQIELLAHQTLSRLGHTPGRRLPSIATNTIDFHYSGLLRALRMSSTAKMIGQAILSGSVKAIHFNIVNPKSTMRRLTSNDGKLRNDDDHPTYYASVNVFTNLVDAVEVAWKVASGDSSDHDDHHQLLQKSNHVVLVDQKLKGLRAWRWTKQGIIDLMKELKSSDT</sequence>
<dbReference type="InParanoid" id="A0A2P5BZG2"/>
<dbReference type="InterPro" id="IPR045036">
    <property type="entry name" value="Spartin-like"/>
</dbReference>
<dbReference type="PANTHER" id="PTHR21068">
    <property type="entry name" value="SPARTIN"/>
    <property type="match status" value="1"/>
</dbReference>
<evidence type="ECO:0000313" key="1">
    <source>
        <dbReference type="EMBL" id="PON54202.1"/>
    </source>
</evidence>
<protein>
    <submittedName>
        <fullName evidence="1">Uncharacterized protein</fullName>
    </submittedName>
</protein>
<dbReference type="OrthoDB" id="1190062at2759"/>
<reference evidence="2" key="1">
    <citation type="submission" date="2016-06" db="EMBL/GenBank/DDBJ databases">
        <title>Parallel loss of symbiosis genes in relatives of nitrogen-fixing non-legume Parasponia.</title>
        <authorList>
            <person name="Van Velzen R."/>
            <person name="Holmer R."/>
            <person name="Bu F."/>
            <person name="Rutten L."/>
            <person name="Van Zeijl A."/>
            <person name="Liu W."/>
            <person name="Santuari L."/>
            <person name="Cao Q."/>
            <person name="Sharma T."/>
            <person name="Shen D."/>
            <person name="Roswanjaya Y."/>
            <person name="Wardhani T."/>
            <person name="Kalhor M.S."/>
            <person name="Jansen J."/>
            <person name="Van den Hoogen J."/>
            <person name="Gungor B."/>
            <person name="Hartog M."/>
            <person name="Hontelez J."/>
            <person name="Verver J."/>
            <person name="Yang W.-C."/>
            <person name="Schijlen E."/>
            <person name="Repin R."/>
            <person name="Schilthuizen M."/>
            <person name="Schranz E."/>
            <person name="Heidstra R."/>
            <person name="Miyata K."/>
            <person name="Fedorova E."/>
            <person name="Kohlen W."/>
            <person name="Bisseling T."/>
            <person name="Smit S."/>
            <person name="Geurts R."/>
        </authorList>
    </citation>
    <scope>NUCLEOTIDE SEQUENCE [LARGE SCALE GENOMIC DNA]</scope>
    <source>
        <strain evidence="2">cv. RG33-2</strain>
    </source>
</reference>
<dbReference type="Proteomes" id="UP000237000">
    <property type="component" value="Unassembled WGS sequence"/>
</dbReference>
<comment type="caution">
    <text evidence="1">The sequence shown here is derived from an EMBL/GenBank/DDBJ whole genome shotgun (WGS) entry which is preliminary data.</text>
</comment>
<evidence type="ECO:0000313" key="2">
    <source>
        <dbReference type="Proteomes" id="UP000237000"/>
    </source>
</evidence>
<gene>
    <name evidence="1" type="ORF">TorRG33x02_303200</name>
</gene>
<dbReference type="AlphaFoldDB" id="A0A2P5BZG2"/>
<organism evidence="1 2">
    <name type="scientific">Trema orientale</name>
    <name type="common">Charcoal tree</name>
    <name type="synonym">Celtis orientalis</name>
    <dbReference type="NCBI Taxonomy" id="63057"/>
    <lineage>
        <taxon>Eukaryota</taxon>
        <taxon>Viridiplantae</taxon>
        <taxon>Streptophyta</taxon>
        <taxon>Embryophyta</taxon>
        <taxon>Tracheophyta</taxon>
        <taxon>Spermatophyta</taxon>
        <taxon>Magnoliopsida</taxon>
        <taxon>eudicotyledons</taxon>
        <taxon>Gunneridae</taxon>
        <taxon>Pentapetalae</taxon>
        <taxon>rosids</taxon>
        <taxon>fabids</taxon>
        <taxon>Rosales</taxon>
        <taxon>Cannabaceae</taxon>
        <taxon>Trema</taxon>
    </lineage>
</organism>
<dbReference type="EMBL" id="JXTC01000435">
    <property type="protein sequence ID" value="PON54202.1"/>
    <property type="molecule type" value="Genomic_DNA"/>
</dbReference>
<dbReference type="PANTHER" id="PTHR21068:SF49">
    <property type="entry name" value="SENESCENCE DOMAIN-CONTAINING PROTEIN"/>
    <property type="match status" value="1"/>
</dbReference>
<dbReference type="GO" id="GO:0005886">
    <property type="term" value="C:plasma membrane"/>
    <property type="evidence" value="ECO:0007669"/>
    <property type="project" value="TreeGrafter"/>
</dbReference>